<reference evidence="1 2" key="1">
    <citation type="journal article" date="2001" name="Science">
        <title>The genome of the natural genetic engineer Agrobacterium tumefaciens C58.</title>
        <authorList>
            <person name="Wood D.W."/>
            <person name="Setubal J.C."/>
            <person name="Kaul R."/>
            <person name="Monks D.E."/>
            <person name="Kitajima J.P."/>
            <person name="Okura V.K."/>
            <person name="Zhou Y."/>
            <person name="Chen L."/>
            <person name="Wood G.E."/>
            <person name="Almeida N.F.Jr."/>
            <person name="Woo L."/>
            <person name="Chen Y."/>
            <person name="Paulsen I.T."/>
            <person name="Eisen J.A."/>
            <person name="Karp P.D."/>
            <person name="Bovee D.Sr."/>
            <person name="Chapman P."/>
            <person name="Clendenning J."/>
            <person name="Deatherage G."/>
            <person name="Gillet W."/>
            <person name="Grant C."/>
            <person name="Kutyavin T."/>
            <person name="Levy R."/>
            <person name="Li M.J."/>
            <person name="McClelland E."/>
            <person name="Palmieri A."/>
            <person name="Raymond C."/>
            <person name="Rouse G."/>
            <person name="Saenphimmachak C."/>
            <person name="Wu Z."/>
            <person name="Romero P."/>
            <person name="Gordon D."/>
            <person name="Zhang S."/>
            <person name="Yoo H."/>
            <person name="Tao Y."/>
            <person name="Biddle P."/>
            <person name="Jung M."/>
            <person name="Krespan W."/>
            <person name="Perry M."/>
            <person name="Gordon-Kamm B."/>
            <person name="Liao L."/>
            <person name="Kim S."/>
            <person name="Hendrick C."/>
            <person name="Zhao Z.Y."/>
            <person name="Dolan M."/>
            <person name="Chumley F."/>
            <person name="Tingey S.V."/>
            <person name="Tomb J.F."/>
            <person name="Gordon M.P."/>
            <person name="Olson M.V."/>
            <person name="Nester E.W."/>
        </authorList>
    </citation>
    <scope>NUCLEOTIDE SEQUENCE [LARGE SCALE GENOMIC DNA]</scope>
    <source>
        <strain evidence="2">C58 / ATCC 33970</strain>
    </source>
</reference>
<evidence type="ECO:0000313" key="2">
    <source>
        <dbReference type="Proteomes" id="UP000000813"/>
    </source>
</evidence>
<dbReference type="BioCyc" id="AGRO:ATU4327-MONOMER"/>
<gene>
    <name evidence="1" type="ordered locus">Atu4327</name>
</gene>
<dbReference type="eggNOG" id="ENOG5031HPF">
    <property type="taxonomic scope" value="Bacteria"/>
</dbReference>
<dbReference type="AlphaFoldDB" id="Q7CUM9"/>
<name>Q7CUM9_AGRFC</name>
<dbReference type="EMBL" id="AE007870">
    <property type="protein sequence ID" value="AAK89112.2"/>
    <property type="molecule type" value="Genomic_DNA"/>
</dbReference>
<dbReference type="EnsemblBacteria" id="AAK89112">
    <property type="protein sequence ID" value="AAK89112"/>
    <property type="gene ID" value="Atu4327"/>
</dbReference>
<organism evidence="1 2">
    <name type="scientific">Agrobacterium fabrum (strain C58 / ATCC 33970)</name>
    <name type="common">Agrobacterium tumefaciens (strain C58)</name>
    <dbReference type="NCBI Taxonomy" id="176299"/>
    <lineage>
        <taxon>Bacteria</taxon>
        <taxon>Pseudomonadati</taxon>
        <taxon>Pseudomonadota</taxon>
        <taxon>Alphaproteobacteria</taxon>
        <taxon>Hyphomicrobiales</taxon>
        <taxon>Rhizobiaceae</taxon>
        <taxon>Rhizobium/Agrobacterium group</taxon>
        <taxon>Agrobacterium</taxon>
        <taxon>Agrobacterium tumefaciens complex</taxon>
    </lineage>
</organism>
<accession>Q7CUM9</accession>
<sequence length="140" mass="15279">MGSVTMLGHLFQLILRPRGHRVDVAVFIAHEVKVAERDCDRLRADAEKTADIDDGGGGGSDTMDMVNLADLMVVCAINGCPFEHRGGEFRFNEAYVIGMVHCSSSCLGLHKTNSRTAKPFHPILQSVEVGYFSSVHCWGS</sequence>
<dbReference type="KEGG" id="atu:Atu4327"/>
<reference evidence="1 2" key="2">
    <citation type="journal article" date="2001" name="Science">
        <title>Genome sequence of the plant pathogen and biotechnology agent Agrobacterium tumefaciens C58.</title>
        <authorList>
            <person name="Goodner B."/>
            <person name="Hinkle G."/>
            <person name="Gattung S."/>
            <person name="Miller N."/>
            <person name="Blanchard M."/>
            <person name="Qurollo B."/>
            <person name="Goldman B.S."/>
            <person name="Cao Y."/>
            <person name="Askenazi M."/>
            <person name="Halling C."/>
            <person name="Mullin L."/>
            <person name="Houmiel K."/>
            <person name="Gordon J."/>
            <person name="Vaudin M."/>
            <person name="Iartchouk O."/>
            <person name="Epp A."/>
            <person name="Liu F."/>
            <person name="Wollam C."/>
            <person name="Allinger M."/>
            <person name="Doughty D."/>
            <person name="Scott C."/>
            <person name="Lappas C."/>
            <person name="Markelz B."/>
            <person name="Flanagan C."/>
            <person name="Crowell C."/>
            <person name="Gurson J."/>
            <person name="Lomo C."/>
            <person name="Sear C."/>
            <person name="Strub G."/>
            <person name="Cielo C."/>
            <person name="Slater S."/>
        </authorList>
    </citation>
    <scope>NUCLEOTIDE SEQUENCE [LARGE SCALE GENOMIC DNA]</scope>
    <source>
        <strain evidence="2">C58 / ATCC 33970</strain>
    </source>
</reference>
<protein>
    <submittedName>
        <fullName evidence="1">Uncharacterized protein</fullName>
    </submittedName>
</protein>
<evidence type="ECO:0000313" key="1">
    <source>
        <dbReference type="EMBL" id="AAK89112.2"/>
    </source>
</evidence>
<proteinExistence type="predicted"/>
<keyword evidence="2" id="KW-1185">Reference proteome</keyword>
<dbReference type="Proteomes" id="UP000000813">
    <property type="component" value="Chromosome linear"/>
</dbReference>
<dbReference type="HOGENOM" id="CLU_1830877_0_0_5"/>